<accession>A0A8H4B2V3</accession>
<dbReference type="OrthoDB" id="2319264at2759"/>
<comment type="caution">
    <text evidence="1">The sequence shown here is derived from an EMBL/GenBank/DDBJ whole genome shotgun (WGS) entry which is preliminary data.</text>
</comment>
<proteinExistence type="predicted"/>
<dbReference type="Gene3D" id="3.80.10.10">
    <property type="entry name" value="Ribonuclease Inhibitor"/>
    <property type="match status" value="1"/>
</dbReference>
<dbReference type="InterPro" id="IPR032675">
    <property type="entry name" value="LRR_dom_sf"/>
</dbReference>
<dbReference type="SUPFAM" id="SSF52047">
    <property type="entry name" value="RNI-like"/>
    <property type="match status" value="1"/>
</dbReference>
<sequence>MASKTLMGDMPELMENILNNLNKEIYSLRSCALLFVESGATLYELDLLNPIYEIAPDIFNLLEQNGQFFSRLQNLSLCLTSQFRINNVTTLLKILAKNTTKIRTLQLDALQLDEFYFGHEPQLIPTIVYLIKSQEQLRKFHLFEDDDRMFAKPHSIIAALEYQKQSLREIIIDKCDYYRAEFDVLMNCRNLEILRIINCDLKILKTTSLHKIKTLKTLEIIVNPVIDAPYIVEILKNSGILLQRLKLESNKGIWEESLLLKTIKPFCPNIIYLNFSPINFSTQLIELIGNLHQLQFLTLLCTRYCTFEKEFKLLIIQLAKILPLKLQYLELRGPWLNYYIYILLNNCNVPLKKLLINHLGNEENNIEALIEFCIRIKTLNYVGLGNYSYLDRNIKKEVEKYVALVPCERIIVDC</sequence>
<keyword evidence="2" id="KW-1185">Reference proteome</keyword>
<dbReference type="Proteomes" id="UP000439903">
    <property type="component" value="Unassembled WGS sequence"/>
</dbReference>
<dbReference type="AlphaFoldDB" id="A0A8H4B2V3"/>
<gene>
    <name evidence="1" type="ORF">F8M41_017192</name>
</gene>
<evidence type="ECO:0000313" key="2">
    <source>
        <dbReference type="Proteomes" id="UP000439903"/>
    </source>
</evidence>
<reference evidence="1 2" key="1">
    <citation type="journal article" date="2019" name="Environ. Microbiol.">
        <title>At the nexus of three kingdoms: the genome of the mycorrhizal fungus Gigaspora margarita provides insights into plant, endobacterial and fungal interactions.</title>
        <authorList>
            <person name="Venice F."/>
            <person name="Ghignone S."/>
            <person name="Salvioli di Fossalunga A."/>
            <person name="Amselem J."/>
            <person name="Novero M."/>
            <person name="Xianan X."/>
            <person name="Sedzielewska Toro K."/>
            <person name="Morin E."/>
            <person name="Lipzen A."/>
            <person name="Grigoriev I.V."/>
            <person name="Henrissat B."/>
            <person name="Martin F.M."/>
            <person name="Bonfante P."/>
        </authorList>
    </citation>
    <scope>NUCLEOTIDE SEQUENCE [LARGE SCALE GENOMIC DNA]</scope>
    <source>
        <strain evidence="1 2">BEG34</strain>
    </source>
</reference>
<name>A0A8H4B2V3_GIGMA</name>
<dbReference type="EMBL" id="WTPW01000040">
    <property type="protein sequence ID" value="KAF0555469.1"/>
    <property type="molecule type" value="Genomic_DNA"/>
</dbReference>
<evidence type="ECO:0000313" key="1">
    <source>
        <dbReference type="EMBL" id="KAF0555469.1"/>
    </source>
</evidence>
<protein>
    <submittedName>
        <fullName evidence="1">Uncharacterized protein</fullName>
    </submittedName>
</protein>
<organism evidence="1 2">
    <name type="scientific">Gigaspora margarita</name>
    <dbReference type="NCBI Taxonomy" id="4874"/>
    <lineage>
        <taxon>Eukaryota</taxon>
        <taxon>Fungi</taxon>
        <taxon>Fungi incertae sedis</taxon>
        <taxon>Mucoromycota</taxon>
        <taxon>Glomeromycotina</taxon>
        <taxon>Glomeromycetes</taxon>
        <taxon>Diversisporales</taxon>
        <taxon>Gigasporaceae</taxon>
        <taxon>Gigaspora</taxon>
    </lineage>
</organism>